<dbReference type="SMART" id="SM00462">
    <property type="entry name" value="PTB"/>
    <property type="match status" value="1"/>
</dbReference>
<keyword evidence="1" id="KW-0175">Coiled coil</keyword>
<feature type="compositionally biased region" description="Polar residues" evidence="2">
    <location>
        <begin position="287"/>
        <end position="302"/>
    </location>
</feature>
<evidence type="ECO:0000256" key="2">
    <source>
        <dbReference type="SAM" id="MobiDB-lite"/>
    </source>
</evidence>
<reference evidence="4" key="1">
    <citation type="submission" date="2022-02" db="EMBL/GenBank/DDBJ databases">
        <authorList>
            <person name="King R."/>
        </authorList>
    </citation>
    <scope>NUCLEOTIDE SEQUENCE</scope>
</reference>
<accession>A0A9P0JCG7</accession>
<proteinExistence type="predicted"/>
<evidence type="ECO:0000313" key="4">
    <source>
        <dbReference type="EMBL" id="CAH1736243.1"/>
    </source>
</evidence>
<feature type="region of interest" description="Disordered" evidence="2">
    <location>
        <begin position="558"/>
        <end position="653"/>
    </location>
</feature>
<dbReference type="Pfam" id="PF00640">
    <property type="entry name" value="PID"/>
    <property type="match status" value="1"/>
</dbReference>
<dbReference type="InterPro" id="IPR006020">
    <property type="entry name" value="PTB/PI_dom"/>
</dbReference>
<dbReference type="PANTHER" id="PTHR11232:SF17">
    <property type="entry name" value="CAPON-LIKE PROTEIN"/>
    <property type="match status" value="1"/>
</dbReference>
<feature type="domain" description="PID" evidence="3">
    <location>
        <begin position="35"/>
        <end position="178"/>
    </location>
</feature>
<sequence>MDTLTRNMPSKKQYNLVPNDDYDTRIPMHPEGAFEHGITFHAKFIGSLDVPRPVNRVEIVAAMRRIRYEFKAKGIKKKKVSIEVSVEGVRITLRKKKKKKQWTDENNLLLMQHPIYRIFYVSHDSQDMKIFSYIARDGSTNVFKCNVFKANKKSQAMRVVRTVGQAFEVCHRVNPSEDGGDRDEDGTTSYRRRDDDDDDDDDCDDDDDDDPRGDDSGDEDDEADDGSMSKRDTFENQGRLETSVGNDSVSSLDGARRDGGPNDTQRPLRLDIIPPPSASSVNHRRSSPMNGSEVFSSPMTETSKGDGVPLSSLSVQHEMQLLRQQLDQQTHQTQAAVAQVHMLRDQLAAETTARMEAQARTHQLLVHNKELLDHIASLVSLLHDQERIRSEMQHHSLPPHPMMCDLPTPSSAPASYLPELPPPSPRHRAPAYHMPMNFDFNFSQPAPTVDQQFQAQLLQRLQSLTGTIAANSASAAGPYQQQRPAAYQPHLYAPSAHQQSQSTSPTHINCRPLSQSSYSSSPVASRAGVDCCGGTTNDGIIKPLSDDRQVTVVVVDDRTAGEPSPPSPHHPEPPEPSTVLSPPPPGKQQKSLLKVSSSSSSSPTSGASRAAGKKSASVVGNGPITRSTSEKVPNKSNLMSQVHRTTWARHTTK</sequence>
<dbReference type="EMBL" id="OU899037">
    <property type="protein sequence ID" value="CAH1736243.1"/>
    <property type="molecule type" value="Genomic_DNA"/>
</dbReference>
<dbReference type="Proteomes" id="UP001154329">
    <property type="component" value="Chromosome 4"/>
</dbReference>
<dbReference type="PANTHER" id="PTHR11232">
    <property type="entry name" value="PHOSPHOTYROSINE INTERACTION DOMAIN-CONTAINING FAMILY MEMBER"/>
    <property type="match status" value="1"/>
</dbReference>
<reference evidence="4" key="2">
    <citation type="submission" date="2022-10" db="EMBL/GenBank/DDBJ databases">
        <authorList>
            <consortium name="ENA_rothamsted_submissions"/>
            <consortium name="culmorum"/>
            <person name="King R."/>
        </authorList>
    </citation>
    <scope>NUCLEOTIDE SEQUENCE</scope>
</reference>
<feature type="region of interest" description="Disordered" evidence="2">
    <location>
        <begin position="171"/>
        <end position="307"/>
    </location>
</feature>
<dbReference type="AlphaFoldDB" id="A0A9P0JCG7"/>
<organism evidence="4 5">
    <name type="scientific">Aphis gossypii</name>
    <name type="common">Cotton aphid</name>
    <dbReference type="NCBI Taxonomy" id="80765"/>
    <lineage>
        <taxon>Eukaryota</taxon>
        <taxon>Metazoa</taxon>
        <taxon>Ecdysozoa</taxon>
        <taxon>Arthropoda</taxon>
        <taxon>Hexapoda</taxon>
        <taxon>Insecta</taxon>
        <taxon>Pterygota</taxon>
        <taxon>Neoptera</taxon>
        <taxon>Paraneoptera</taxon>
        <taxon>Hemiptera</taxon>
        <taxon>Sternorrhyncha</taxon>
        <taxon>Aphidomorpha</taxon>
        <taxon>Aphidoidea</taxon>
        <taxon>Aphididae</taxon>
        <taxon>Aphidini</taxon>
        <taxon>Aphis</taxon>
        <taxon>Aphis</taxon>
    </lineage>
</organism>
<feature type="region of interest" description="Disordered" evidence="2">
    <location>
        <begin position="492"/>
        <end position="526"/>
    </location>
</feature>
<dbReference type="Gene3D" id="2.30.29.30">
    <property type="entry name" value="Pleckstrin-homology domain (PH domain)/Phosphotyrosine-binding domain (PTB)"/>
    <property type="match status" value="1"/>
</dbReference>
<dbReference type="InterPro" id="IPR051133">
    <property type="entry name" value="Adapter_Engulfment-Domain"/>
</dbReference>
<feature type="compositionally biased region" description="Acidic residues" evidence="2">
    <location>
        <begin position="195"/>
        <end position="225"/>
    </location>
</feature>
<feature type="compositionally biased region" description="Low complexity" evidence="2">
    <location>
        <begin position="514"/>
        <end position="525"/>
    </location>
</feature>
<feature type="compositionally biased region" description="Polar residues" evidence="2">
    <location>
        <begin position="496"/>
        <end position="507"/>
    </location>
</feature>
<keyword evidence="5" id="KW-1185">Reference proteome</keyword>
<dbReference type="InterPro" id="IPR011993">
    <property type="entry name" value="PH-like_dom_sf"/>
</dbReference>
<dbReference type="SUPFAM" id="SSF50729">
    <property type="entry name" value="PH domain-like"/>
    <property type="match status" value="1"/>
</dbReference>
<evidence type="ECO:0000259" key="3">
    <source>
        <dbReference type="SMART" id="SM00462"/>
    </source>
</evidence>
<name>A0A9P0JCG7_APHGO</name>
<protein>
    <recommendedName>
        <fullName evidence="3">PID domain-containing protein</fullName>
    </recommendedName>
</protein>
<feature type="compositionally biased region" description="Polar residues" evidence="2">
    <location>
        <begin position="634"/>
        <end position="644"/>
    </location>
</feature>
<feature type="compositionally biased region" description="Low complexity" evidence="2">
    <location>
        <begin position="596"/>
        <end position="617"/>
    </location>
</feature>
<evidence type="ECO:0000313" key="5">
    <source>
        <dbReference type="Proteomes" id="UP001154329"/>
    </source>
</evidence>
<dbReference type="GO" id="GO:0050998">
    <property type="term" value="F:nitric-oxide synthase binding"/>
    <property type="evidence" value="ECO:0007669"/>
    <property type="project" value="TreeGrafter"/>
</dbReference>
<feature type="compositionally biased region" description="Polar residues" evidence="2">
    <location>
        <begin position="235"/>
        <end position="251"/>
    </location>
</feature>
<dbReference type="CDD" id="cd01270">
    <property type="entry name" value="PTB_CAPON-like"/>
    <property type="match status" value="1"/>
</dbReference>
<dbReference type="FunFam" id="2.30.29.30:FF:000124">
    <property type="entry name" value="carboxyl-terminal PDZ ligand of neuronal nitric oxide synthase protein-like"/>
    <property type="match status" value="1"/>
</dbReference>
<gene>
    <name evidence="4" type="ORF">APHIGO_LOCUS10022</name>
</gene>
<evidence type="ECO:0000256" key="1">
    <source>
        <dbReference type="ARBA" id="ARBA00023054"/>
    </source>
</evidence>